<gene>
    <name evidence="1" type="ORF">TNCV_1093891</name>
</gene>
<dbReference type="AlphaFoldDB" id="A0A8X6V524"/>
<evidence type="ECO:0000313" key="1">
    <source>
        <dbReference type="EMBL" id="GFX93449.1"/>
    </source>
</evidence>
<proteinExistence type="predicted"/>
<comment type="caution">
    <text evidence="1">The sequence shown here is derived from an EMBL/GenBank/DDBJ whole genome shotgun (WGS) entry which is preliminary data.</text>
</comment>
<keyword evidence="2" id="KW-1185">Reference proteome</keyword>
<organism evidence="1 2">
    <name type="scientific">Trichonephila clavipes</name>
    <name type="common">Golden silk orbweaver</name>
    <name type="synonym">Nephila clavipes</name>
    <dbReference type="NCBI Taxonomy" id="2585209"/>
    <lineage>
        <taxon>Eukaryota</taxon>
        <taxon>Metazoa</taxon>
        <taxon>Ecdysozoa</taxon>
        <taxon>Arthropoda</taxon>
        <taxon>Chelicerata</taxon>
        <taxon>Arachnida</taxon>
        <taxon>Araneae</taxon>
        <taxon>Araneomorphae</taxon>
        <taxon>Entelegynae</taxon>
        <taxon>Araneoidea</taxon>
        <taxon>Nephilidae</taxon>
        <taxon>Trichonephila</taxon>
    </lineage>
</organism>
<dbReference type="EMBL" id="BMAU01021174">
    <property type="protein sequence ID" value="GFX93449.1"/>
    <property type="molecule type" value="Genomic_DNA"/>
</dbReference>
<protein>
    <submittedName>
        <fullName evidence="1">Uncharacterized protein</fullName>
    </submittedName>
</protein>
<reference evidence="1" key="1">
    <citation type="submission" date="2020-08" db="EMBL/GenBank/DDBJ databases">
        <title>Multicomponent nature underlies the extraordinary mechanical properties of spider dragline silk.</title>
        <authorList>
            <person name="Kono N."/>
            <person name="Nakamura H."/>
            <person name="Mori M."/>
            <person name="Yoshida Y."/>
            <person name="Ohtoshi R."/>
            <person name="Malay A.D."/>
            <person name="Moran D.A.P."/>
            <person name="Tomita M."/>
            <person name="Numata K."/>
            <person name="Arakawa K."/>
        </authorList>
    </citation>
    <scope>NUCLEOTIDE SEQUENCE</scope>
</reference>
<sequence>MSHTARQGVTVYYRRWHPTPSHQLWKRCVPVKQMQYWGVHQGISHTNTIVITAEIESGFVTKDDLVPFHCSPVSSCAAPLLTGASMGPTEIDTGSYKEDLPTRIINTLADITSTPDLLNVSNNPAYVDVGCEVT</sequence>
<evidence type="ECO:0000313" key="2">
    <source>
        <dbReference type="Proteomes" id="UP000887159"/>
    </source>
</evidence>
<dbReference type="Proteomes" id="UP000887159">
    <property type="component" value="Unassembled WGS sequence"/>
</dbReference>
<name>A0A8X6V524_TRICX</name>
<accession>A0A8X6V524</accession>